<dbReference type="EMBL" id="JACHHT010000002">
    <property type="protein sequence ID" value="MBB6521555.1"/>
    <property type="molecule type" value="Genomic_DNA"/>
</dbReference>
<proteinExistence type="predicted"/>
<comment type="caution">
    <text evidence="1">The sequence shown here is derived from an EMBL/GenBank/DDBJ whole genome shotgun (WGS) entry which is preliminary data.</text>
</comment>
<organism evidence="1 2">
    <name type="scientific">Pseudoteredinibacter isoporae</name>
    <dbReference type="NCBI Taxonomy" id="570281"/>
    <lineage>
        <taxon>Bacteria</taxon>
        <taxon>Pseudomonadati</taxon>
        <taxon>Pseudomonadota</taxon>
        <taxon>Gammaproteobacteria</taxon>
        <taxon>Cellvibrionales</taxon>
        <taxon>Cellvibrionaceae</taxon>
        <taxon>Pseudoteredinibacter</taxon>
    </lineage>
</organism>
<protein>
    <submittedName>
        <fullName evidence="1">Uncharacterized protein</fullName>
    </submittedName>
</protein>
<dbReference type="InParanoid" id="A0A7X0JSM8"/>
<dbReference type="RefSeq" id="WP_166844311.1">
    <property type="nucleotide sequence ID" value="NZ_JAAONY010000002.1"/>
</dbReference>
<dbReference type="Proteomes" id="UP000528457">
    <property type="component" value="Unassembled WGS sequence"/>
</dbReference>
<name>A0A7X0JSM8_9GAMM</name>
<evidence type="ECO:0000313" key="2">
    <source>
        <dbReference type="Proteomes" id="UP000528457"/>
    </source>
</evidence>
<keyword evidence="2" id="KW-1185">Reference proteome</keyword>
<reference evidence="1 2" key="1">
    <citation type="submission" date="2020-08" db="EMBL/GenBank/DDBJ databases">
        <title>Genomic Encyclopedia of Type Strains, Phase IV (KMG-IV): sequencing the most valuable type-strain genomes for metagenomic binning, comparative biology and taxonomic classification.</title>
        <authorList>
            <person name="Goeker M."/>
        </authorList>
    </citation>
    <scope>NUCLEOTIDE SEQUENCE [LARGE SCALE GENOMIC DNA]</scope>
    <source>
        <strain evidence="1 2">DSM 22368</strain>
    </source>
</reference>
<accession>A0A7X0JSM8</accession>
<dbReference type="AlphaFoldDB" id="A0A7X0JSM8"/>
<evidence type="ECO:0000313" key="1">
    <source>
        <dbReference type="EMBL" id="MBB6521555.1"/>
    </source>
</evidence>
<dbReference type="Gene3D" id="3.30.420.370">
    <property type="match status" value="1"/>
</dbReference>
<gene>
    <name evidence="1" type="ORF">HNR48_001840</name>
</gene>
<dbReference type="Gene3D" id="3.30.420.380">
    <property type="match status" value="1"/>
</dbReference>
<sequence>MGNLYIYIKSSVEWLVMEHDNIVSSGCLNMAQSSINKNQSQPLQALLPKEFANLPCHVIIAAEHSISLAAELDCPERHARSASLYALQEHCSQPSDSLHWHFHSYQGSHIIEAINKDLFNNIYLSLEGLALVDVRFDYQLMPCDTKTAEALCLGQRLLLRLPQVNENEFSRHAYSVHKSWAKTWWKSFSESPQLGRLKLYGCIEEFTACFSEKEKMALKERSVDLDLCEPCAAADLEQLLCYQQHRRVNCNGKGNLLSAIHPATANTYRLSRPTKPILIGAYTLLAASAMYWGSQLLT</sequence>